<dbReference type="InterPro" id="IPR050797">
    <property type="entry name" value="Carb_Metab_Trans_Reg"/>
</dbReference>
<evidence type="ECO:0000256" key="3">
    <source>
        <dbReference type="SAM" id="MobiDB-lite"/>
    </source>
</evidence>
<accession>A0AAE1M205</accession>
<dbReference type="SUPFAM" id="SSF57701">
    <property type="entry name" value="Zn2/Cys6 DNA-binding domain"/>
    <property type="match status" value="1"/>
</dbReference>
<proteinExistence type="predicted"/>
<gene>
    <name evidence="5" type="ORF">Triagg1_2179</name>
</gene>
<dbReference type="RefSeq" id="XP_062759035.1">
    <property type="nucleotide sequence ID" value="XM_062896332.1"/>
</dbReference>
<feature type="domain" description="Zn(2)-C6 fungal-type" evidence="4">
    <location>
        <begin position="8"/>
        <end position="37"/>
    </location>
</feature>
<feature type="region of interest" description="Disordered" evidence="3">
    <location>
        <begin position="594"/>
        <end position="623"/>
    </location>
</feature>
<dbReference type="SMART" id="SM00066">
    <property type="entry name" value="GAL4"/>
    <property type="match status" value="1"/>
</dbReference>
<dbReference type="GO" id="GO:0000981">
    <property type="term" value="F:DNA-binding transcription factor activity, RNA polymerase II-specific"/>
    <property type="evidence" value="ECO:0007669"/>
    <property type="project" value="InterPro"/>
</dbReference>
<organism evidence="5 6">
    <name type="scientific">Trichoderma aggressivum f. europaeum</name>
    <dbReference type="NCBI Taxonomy" id="173218"/>
    <lineage>
        <taxon>Eukaryota</taxon>
        <taxon>Fungi</taxon>
        <taxon>Dikarya</taxon>
        <taxon>Ascomycota</taxon>
        <taxon>Pezizomycotina</taxon>
        <taxon>Sordariomycetes</taxon>
        <taxon>Hypocreomycetidae</taxon>
        <taxon>Hypocreales</taxon>
        <taxon>Hypocreaceae</taxon>
        <taxon>Trichoderma</taxon>
    </lineage>
</organism>
<dbReference type="AlphaFoldDB" id="A0AAE1M205"/>
<dbReference type="InterPro" id="IPR007219">
    <property type="entry name" value="XnlR_reg_dom"/>
</dbReference>
<dbReference type="Gene3D" id="4.10.240.10">
    <property type="entry name" value="Zn(2)-C6 fungal-type DNA-binding domain"/>
    <property type="match status" value="1"/>
</dbReference>
<dbReference type="Proteomes" id="UP001273209">
    <property type="component" value="Unassembled WGS sequence"/>
</dbReference>
<comment type="caution">
    <text evidence="5">The sequence shown here is derived from an EMBL/GenBank/DDBJ whole genome shotgun (WGS) entry which is preliminary data.</text>
</comment>
<keyword evidence="6" id="KW-1185">Reference proteome</keyword>
<feature type="compositionally biased region" description="Basic residues" evidence="3">
    <location>
        <begin position="608"/>
        <end position="617"/>
    </location>
</feature>
<evidence type="ECO:0000313" key="6">
    <source>
        <dbReference type="Proteomes" id="UP001273209"/>
    </source>
</evidence>
<keyword evidence="1" id="KW-0479">Metal-binding</keyword>
<feature type="compositionally biased region" description="Polar residues" evidence="3">
    <location>
        <begin position="536"/>
        <end position="548"/>
    </location>
</feature>
<dbReference type="PROSITE" id="PS50048">
    <property type="entry name" value="ZN2_CY6_FUNGAL_2"/>
    <property type="match status" value="1"/>
</dbReference>
<dbReference type="InterPro" id="IPR001138">
    <property type="entry name" value="Zn2Cys6_DnaBD"/>
</dbReference>
<dbReference type="SMART" id="SM00906">
    <property type="entry name" value="Fungal_trans"/>
    <property type="match status" value="1"/>
</dbReference>
<dbReference type="PROSITE" id="PS00463">
    <property type="entry name" value="ZN2_CY6_FUNGAL_1"/>
    <property type="match status" value="1"/>
</dbReference>
<dbReference type="InterPro" id="IPR036864">
    <property type="entry name" value="Zn2-C6_fun-type_DNA-bd_sf"/>
</dbReference>
<evidence type="ECO:0000313" key="5">
    <source>
        <dbReference type="EMBL" id="KAK4082367.1"/>
    </source>
</evidence>
<sequence>MTQAVKRACDACHRRKVKCDGINPCRNCSSAQLSCTYNAIPQKKGPKGSRAKVISELRETQRQTSLAAKIHGRINGGPNAPPASNLAPTPGMLTSELVKECSQFFFDHMNAQAPILDRRQIEQQILYMEQNRDAYCLMASMCAFVMLQPGMTIPSSDPYNLDVIPGANIVSCQLLLEETLRVRKGYEYLEQITSNSLATNFFLFGCYYGQEMHERAWYYLREATTMMQMIGMNKEEYYMQLDVAEAARLRRIYWLFFVIERAYAIQRQRPLTLQATINLPALGDDPTDPLGHQLNGFILLVNLFRPFDDAFTSMWNKARSHLSSQSIVSLQKLLNDTVQRALCQDPSWNDVHTNQQWLKNMVWQLSNGVVAGGEDSISYQFPGTMSRELLLKMASHFPGQGMELLTSGLLEKLIECAYSMTEYLAMQPASRDPFASGPHEHLAQIINIVSASRNGDYRFLPLLMSKVSEVLPRLVNPMLQNVPETIAMAQVDIFDGFGNAGMAQPAQIQMMETDYDRKFSVEEYEKKYVMEMNGGTPDSHSNSNQGQTPPVPRQASEMPSSFVGSPPMMSPTMEYPHNINGYAVTPMSEMVMSPIGNHPPPPQQHQHQAQHQHHQHQHINQPPPNHLHDPMGQPHMGMAAQNMQPLQPAHHMGNMMDMRQPGQRQNSFAMQGQPQHFHNMNAMTGEINFNTLR</sequence>
<protein>
    <submittedName>
        <fullName evidence="5">Transcriptional regulator family: Fungal Specific TF</fullName>
    </submittedName>
</protein>
<evidence type="ECO:0000259" key="4">
    <source>
        <dbReference type="PROSITE" id="PS50048"/>
    </source>
</evidence>
<evidence type="ECO:0000256" key="1">
    <source>
        <dbReference type="ARBA" id="ARBA00022723"/>
    </source>
</evidence>
<dbReference type="Pfam" id="PF00172">
    <property type="entry name" value="Zn_clus"/>
    <property type="match status" value="1"/>
</dbReference>
<name>A0AAE1M205_9HYPO</name>
<dbReference type="Pfam" id="PF04082">
    <property type="entry name" value="Fungal_trans"/>
    <property type="match status" value="1"/>
</dbReference>
<dbReference type="PANTHER" id="PTHR31668:SF20">
    <property type="entry name" value="ZN(II)2CYS6 TRANSCRIPTION FACTOR (EUROFUNG)"/>
    <property type="match status" value="1"/>
</dbReference>
<dbReference type="GO" id="GO:0003677">
    <property type="term" value="F:DNA binding"/>
    <property type="evidence" value="ECO:0007669"/>
    <property type="project" value="InterPro"/>
</dbReference>
<dbReference type="CDD" id="cd00067">
    <property type="entry name" value="GAL4"/>
    <property type="match status" value="1"/>
</dbReference>
<dbReference type="CDD" id="cd12148">
    <property type="entry name" value="fungal_TF_MHR"/>
    <property type="match status" value="1"/>
</dbReference>
<dbReference type="EMBL" id="JAWRVG010000005">
    <property type="protein sequence ID" value="KAK4082367.1"/>
    <property type="molecule type" value="Genomic_DNA"/>
</dbReference>
<dbReference type="GO" id="GO:0008270">
    <property type="term" value="F:zinc ion binding"/>
    <property type="evidence" value="ECO:0007669"/>
    <property type="project" value="InterPro"/>
</dbReference>
<dbReference type="GO" id="GO:0006351">
    <property type="term" value="P:DNA-templated transcription"/>
    <property type="evidence" value="ECO:0007669"/>
    <property type="project" value="InterPro"/>
</dbReference>
<feature type="region of interest" description="Disordered" evidence="3">
    <location>
        <begin position="532"/>
        <end position="569"/>
    </location>
</feature>
<evidence type="ECO:0000256" key="2">
    <source>
        <dbReference type="ARBA" id="ARBA00023242"/>
    </source>
</evidence>
<dbReference type="GeneID" id="87916236"/>
<keyword evidence="2" id="KW-0539">Nucleus</keyword>
<dbReference type="PANTHER" id="PTHR31668">
    <property type="entry name" value="GLUCOSE TRANSPORT TRANSCRIPTION REGULATOR RGT1-RELATED-RELATED"/>
    <property type="match status" value="1"/>
</dbReference>
<reference evidence="5" key="1">
    <citation type="submission" date="2023-11" db="EMBL/GenBank/DDBJ databases">
        <title>The genome sequences of three competitors of mushroom-forming fungi.</title>
        <authorList>
            <person name="Beijen E."/>
            <person name="Ohm R.A."/>
        </authorList>
    </citation>
    <scope>NUCLEOTIDE SEQUENCE</scope>
    <source>
        <strain evidence="5">CBS 100526</strain>
    </source>
</reference>